<keyword evidence="3 14" id="KW-0820">tRNA-binding</keyword>
<dbReference type="SUPFAM" id="SSF50447">
    <property type="entry name" value="Translation proteins"/>
    <property type="match status" value="1"/>
</dbReference>
<dbReference type="EMBL" id="CP071250">
    <property type="protein sequence ID" value="UUF07775.1"/>
    <property type="molecule type" value="Genomic_DNA"/>
</dbReference>
<keyword evidence="6 14" id="KW-0547">Nucleotide-binding</keyword>
<dbReference type="InterPro" id="IPR045864">
    <property type="entry name" value="aa-tRNA-synth_II/BPL/LPL"/>
</dbReference>
<feature type="domain" description="Alanyl-transfer RNA synthetases family profile" evidence="16">
    <location>
        <begin position="4"/>
        <end position="706"/>
    </location>
</feature>
<dbReference type="InterPro" id="IPR003156">
    <property type="entry name" value="DHHA1_dom"/>
</dbReference>
<dbReference type="GO" id="GO:0000049">
    <property type="term" value="F:tRNA binding"/>
    <property type="evidence" value="ECO:0007669"/>
    <property type="project" value="UniProtKB-KW"/>
</dbReference>
<dbReference type="GO" id="GO:0008270">
    <property type="term" value="F:zinc ion binding"/>
    <property type="evidence" value="ECO:0007669"/>
    <property type="project" value="UniProtKB-UniRule"/>
</dbReference>
<dbReference type="Gene3D" id="6.10.250.550">
    <property type="match status" value="1"/>
</dbReference>
<evidence type="ECO:0000256" key="6">
    <source>
        <dbReference type="ARBA" id="ARBA00022741"/>
    </source>
</evidence>
<keyword evidence="7 14" id="KW-0862">Zinc</keyword>
<evidence type="ECO:0000256" key="10">
    <source>
        <dbReference type="ARBA" id="ARBA00022917"/>
    </source>
</evidence>
<comment type="similarity">
    <text evidence="1 14">Belongs to the class-II aminoacyl-tRNA synthetase family.</text>
</comment>
<dbReference type="GO" id="GO:0005829">
    <property type="term" value="C:cytosol"/>
    <property type="evidence" value="ECO:0007669"/>
    <property type="project" value="TreeGrafter"/>
</dbReference>
<feature type="binding site" evidence="14">
    <location>
        <position position="663"/>
    </location>
    <ligand>
        <name>Zn(2+)</name>
        <dbReference type="ChEBI" id="CHEBI:29105"/>
    </ligand>
</feature>
<evidence type="ECO:0000256" key="14">
    <source>
        <dbReference type="HAMAP-Rule" id="MF_00036"/>
    </source>
</evidence>
<dbReference type="SUPFAM" id="SSF101353">
    <property type="entry name" value="Putative anticodon-binding domain of alanyl-tRNA synthetase (AlaRS)"/>
    <property type="match status" value="1"/>
</dbReference>
<evidence type="ECO:0000256" key="12">
    <source>
        <dbReference type="ARBA" id="ARBA00024779"/>
    </source>
</evidence>
<dbReference type="InterPro" id="IPR050058">
    <property type="entry name" value="Ala-tRNA_ligase"/>
</dbReference>
<dbReference type="Proteomes" id="UP001058072">
    <property type="component" value="Chromosome"/>
</dbReference>
<dbReference type="GO" id="GO:0016740">
    <property type="term" value="F:transferase activity"/>
    <property type="evidence" value="ECO:0007669"/>
    <property type="project" value="UniProtKB-ARBA"/>
</dbReference>
<keyword evidence="2 14" id="KW-0963">Cytoplasm</keyword>
<dbReference type="Gene3D" id="3.30.980.10">
    <property type="entry name" value="Threonyl-trna Synthetase, Chain A, domain 2"/>
    <property type="match status" value="1"/>
</dbReference>
<comment type="function">
    <text evidence="12 14">Catalyzes the attachment of alanine to tRNA(Ala) in a two-step reaction: alanine is first activated by ATP to form Ala-AMP and then transferred to the acceptor end of tRNA(Ala). Also edits incorrectly charged Ser-tRNA(Ala) and Gly-tRNA(Ala) via its editing domain.</text>
</comment>
<dbReference type="Gene3D" id="3.30.54.20">
    <property type="match status" value="1"/>
</dbReference>
<name>A0A9Q9CFS9_9FIRM</name>
<dbReference type="PRINTS" id="PR00980">
    <property type="entry name" value="TRNASYNTHALA"/>
</dbReference>
<keyword evidence="15" id="KW-0175">Coiled coil</keyword>
<dbReference type="Gene3D" id="2.40.30.130">
    <property type="match status" value="1"/>
</dbReference>
<dbReference type="SUPFAM" id="SSF55186">
    <property type="entry name" value="ThrRS/AlaRS common domain"/>
    <property type="match status" value="1"/>
</dbReference>
<feature type="binding site" evidence="14">
    <location>
        <position position="667"/>
    </location>
    <ligand>
        <name>Zn(2+)</name>
        <dbReference type="ChEBI" id="CHEBI:29105"/>
    </ligand>
</feature>
<dbReference type="AlphaFoldDB" id="A0A9Q9CFS9"/>
<dbReference type="SUPFAM" id="SSF55681">
    <property type="entry name" value="Class II aaRS and biotin synthetases"/>
    <property type="match status" value="1"/>
</dbReference>
<keyword evidence="5 14" id="KW-0479">Metal-binding</keyword>
<evidence type="ECO:0000256" key="13">
    <source>
        <dbReference type="ARBA" id="ARBA00048300"/>
    </source>
</evidence>
<dbReference type="InterPro" id="IPR023033">
    <property type="entry name" value="Ala_tRNA_ligase_euk/bac"/>
</dbReference>
<dbReference type="NCBIfam" id="TIGR00344">
    <property type="entry name" value="alaS"/>
    <property type="match status" value="1"/>
</dbReference>
<evidence type="ECO:0000313" key="18">
    <source>
        <dbReference type="Proteomes" id="UP001058072"/>
    </source>
</evidence>
<comment type="domain">
    <text evidence="14">Consists of three domains; the N-terminal catalytic domain, the editing domain and the C-terminal C-Ala domain. The editing domain removes incorrectly charged amino acids, while the C-Ala domain, along with tRNA(Ala), serves as a bridge to cooperatively bring together the editing and aminoacylation centers thus stimulating deacylation of misacylated tRNAs.</text>
</comment>
<dbReference type="InterPro" id="IPR018165">
    <property type="entry name" value="Ala-tRNA-synth_IIc_core"/>
</dbReference>
<dbReference type="Pfam" id="PF02272">
    <property type="entry name" value="DHHA1"/>
    <property type="match status" value="1"/>
</dbReference>
<dbReference type="HAMAP" id="MF_00036_B">
    <property type="entry name" value="Ala_tRNA_synth_B"/>
    <property type="match status" value="1"/>
</dbReference>
<dbReference type="PANTHER" id="PTHR11777:SF9">
    <property type="entry name" value="ALANINE--TRNA LIGASE, CYTOPLASMIC"/>
    <property type="match status" value="1"/>
</dbReference>
<dbReference type="Pfam" id="PF07973">
    <property type="entry name" value="tRNA_SAD"/>
    <property type="match status" value="1"/>
</dbReference>
<dbReference type="FunFam" id="3.30.930.10:FF:000046">
    <property type="entry name" value="Alanine--tRNA ligase"/>
    <property type="match status" value="1"/>
</dbReference>
<keyword evidence="8 14" id="KW-0067">ATP-binding</keyword>
<evidence type="ECO:0000256" key="9">
    <source>
        <dbReference type="ARBA" id="ARBA00022884"/>
    </source>
</evidence>
<evidence type="ECO:0000259" key="16">
    <source>
        <dbReference type="PROSITE" id="PS50860"/>
    </source>
</evidence>
<dbReference type="RefSeq" id="WP_055276522.1">
    <property type="nucleotide sequence ID" value="NZ_CP071250.1"/>
</dbReference>
<dbReference type="InterPro" id="IPR009000">
    <property type="entry name" value="Transl_B-barrel_sf"/>
</dbReference>
<dbReference type="InterPro" id="IPR018163">
    <property type="entry name" value="Thr/Ala-tRNA-synth_IIc_edit"/>
</dbReference>
<dbReference type="Gene3D" id="3.30.930.10">
    <property type="entry name" value="Bira Bifunctional Protein, Domain 2"/>
    <property type="match status" value="1"/>
</dbReference>
<dbReference type="InterPro" id="IPR018162">
    <property type="entry name" value="Ala-tRNA-ligase_IIc_anticod-bd"/>
</dbReference>
<evidence type="ECO:0000256" key="1">
    <source>
        <dbReference type="ARBA" id="ARBA00008226"/>
    </source>
</evidence>
<comment type="cofactor">
    <cofactor evidence="14">
        <name>Zn(2+)</name>
        <dbReference type="ChEBI" id="CHEBI:29105"/>
    </cofactor>
    <text evidence="14">Binds 1 zinc ion per subunit.</text>
</comment>
<reference evidence="17" key="1">
    <citation type="submission" date="2021-03" db="EMBL/GenBank/DDBJ databases">
        <title>Comparative Genomics and Metabolomics in the genus Turicibacter.</title>
        <authorList>
            <person name="Maki J."/>
            <person name="Looft T."/>
        </authorList>
    </citation>
    <scope>NUCLEOTIDE SEQUENCE</scope>
    <source>
        <strain evidence="17">ISU324</strain>
    </source>
</reference>
<evidence type="ECO:0000256" key="15">
    <source>
        <dbReference type="SAM" id="Coils"/>
    </source>
</evidence>
<dbReference type="Gene3D" id="3.10.310.40">
    <property type="match status" value="1"/>
</dbReference>
<comment type="catalytic activity">
    <reaction evidence="13 14">
        <text>tRNA(Ala) + L-alanine + ATP = L-alanyl-tRNA(Ala) + AMP + diphosphate</text>
        <dbReference type="Rhea" id="RHEA:12540"/>
        <dbReference type="Rhea" id="RHEA-COMP:9657"/>
        <dbReference type="Rhea" id="RHEA-COMP:9923"/>
        <dbReference type="ChEBI" id="CHEBI:30616"/>
        <dbReference type="ChEBI" id="CHEBI:33019"/>
        <dbReference type="ChEBI" id="CHEBI:57972"/>
        <dbReference type="ChEBI" id="CHEBI:78442"/>
        <dbReference type="ChEBI" id="CHEBI:78497"/>
        <dbReference type="ChEBI" id="CHEBI:456215"/>
        <dbReference type="EC" id="6.1.1.7"/>
    </reaction>
</comment>
<dbReference type="InterPro" id="IPR002318">
    <property type="entry name" value="Ala-tRNA-lgiase_IIc"/>
</dbReference>
<dbReference type="InterPro" id="IPR012947">
    <property type="entry name" value="tRNA_SAD"/>
</dbReference>
<gene>
    <name evidence="14 17" type="primary">alaS</name>
    <name evidence="17" type="ORF">J0J70_09105</name>
</gene>
<comment type="subcellular location">
    <subcellularLocation>
        <location evidence="14">Cytoplasm</location>
    </subcellularLocation>
</comment>
<dbReference type="EC" id="6.1.1.7" evidence="14"/>
<evidence type="ECO:0000256" key="7">
    <source>
        <dbReference type="ARBA" id="ARBA00022833"/>
    </source>
</evidence>
<keyword evidence="10 14" id="KW-0648">Protein biosynthesis</keyword>
<evidence type="ECO:0000313" key="17">
    <source>
        <dbReference type="EMBL" id="UUF07775.1"/>
    </source>
</evidence>
<keyword evidence="9 14" id="KW-0694">RNA-binding</keyword>
<evidence type="ECO:0000256" key="8">
    <source>
        <dbReference type="ARBA" id="ARBA00022840"/>
    </source>
</evidence>
<dbReference type="PROSITE" id="PS50860">
    <property type="entry name" value="AA_TRNA_LIGASE_II_ALA"/>
    <property type="match status" value="1"/>
</dbReference>
<dbReference type="GO" id="GO:0002161">
    <property type="term" value="F:aminoacyl-tRNA deacylase activity"/>
    <property type="evidence" value="ECO:0007669"/>
    <property type="project" value="TreeGrafter"/>
</dbReference>
<keyword evidence="11 14" id="KW-0030">Aminoacyl-tRNA synthetase</keyword>
<evidence type="ECO:0000256" key="2">
    <source>
        <dbReference type="ARBA" id="ARBA00022490"/>
    </source>
</evidence>
<accession>A0A9Q9CFS9</accession>
<proteinExistence type="inferred from homology"/>
<dbReference type="InterPro" id="IPR018164">
    <property type="entry name" value="Ala-tRNA-synth_IIc_N"/>
</dbReference>
<keyword evidence="4 14" id="KW-0436">Ligase</keyword>
<dbReference type="GO" id="GO:0005524">
    <property type="term" value="F:ATP binding"/>
    <property type="evidence" value="ECO:0007669"/>
    <property type="project" value="UniProtKB-UniRule"/>
</dbReference>
<sequence>MKYMTGSEIRSMYLNFFKSKGHMIEPGAPLVPVNDPTLLWINSGVAALKKYFDGREIPNNPRITNAQKSIRTNDIENVGKTARHHTFFEMLGNFSIGDYFREEAVTWGWELLTSPEWFGFDKDLLYVTIYPNDQETYDLWIKLGVKPDHIVKLEYNFWEIGEGPCGPNTEIFFDRGTKYDPENIGIRLLEEDIENDRYIEIWNIVFSQFNSKEGLERSEYPLLPNQNIDTGMGLERMACVLQGVETNFDTDLFMPIIKKTEEISGVKYTEETGVAFKVIADHVRTVTFAVADGALLSNEGRGYVLRRLLRRAVRYGKNLGIDRAFMYELVPVVADIMKDYYPYVCDKVELVQKVIKSEEDRFRQTLADGEKILTELMTKSETKTINGKDAFMLYDTYGFPYELTLEYAEESGFTVDKAGFDAEMEAQRERARNAREDVASMQSQNEALMNFKEESTFVGYTQLSTTGKVILLLKDGEVVDSLTGQGQVILDITPFYAESGGQVADTGLMTTTNATVEVLDVIKAPNGQHLHTVNVNGTLSLNDAVTSQVTVDARLALTKNHTATHLLHQALKDVIGEHANQAGSLVSADRLRFDFTNMQGLTPEELQRIETIVNEKIWASLPVEVFEKSIEEAKTMGAMALFSEKYGDTVRVVKAGEYSIELCGGCHVSNTSEIGLFKIISESGIGAGTRRIEAVTGQAAFEYMNTFINRFAAVAETLKTKPALLEERVEGVLDELKEAHRENESLKSKLSHLKMKEIVNNTHEVNGFTVLTASLVDVDMNHLRQMIDEFKQQLTSAVIVLASAVDGKVAISCGVTNDYVKQGVHAGKIVKEVASICGGGGGGRPDMAQAGAKDASKINEALQNVDEWLKNNL</sequence>
<dbReference type="GO" id="GO:0006419">
    <property type="term" value="P:alanyl-tRNA aminoacylation"/>
    <property type="evidence" value="ECO:0007669"/>
    <property type="project" value="UniProtKB-UniRule"/>
</dbReference>
<feature type="binding site" evidence="14">
    <location>
        <position position="565"/>
    </location>
    <ligand>
        <name>Zn(2+)</name>
        <dbReference type="ChEBI" id="CHEBI:29105"/>
    </ligand>
</feature>
<dbReference type="FunFam" id="3.30.980.10:FF:000004">
    <property type="entry name" value="Alanine--tRNA ligase, cytoplasmic"/>
    <property type="match status" value="1"/>
</dbReference>
<evidence type="ECO:0000256" key="11">
    <source>
        <dbReference type="ARBA" id="ARBA00023146"/>
    </source>
</evidence>
<feature type="coiled-coil region" evidence="15">
    <location>
        <begin position="729"/>
        <end position="756"/>
    </location>
</feature>
<protein>
    <recommendedName>
        <fullName evidence="14">Alanine--tRNA ligase</fullName>
        <ecNumber evidence="14">6.1.1.7</ecNumber>
    </recommendedName>
    <alternativeName>
        <fullName evidence="14">Alanyl-tRNA synthetase</fullName>
        <shortName evidence="14">AlaRS</shortName>
    </alternativeName>
</protein>
<dbReference type="FunFam" id="3.10.310.40:FF:000001">
    <property type="entry name" value="Alanine--tRNA ligase"/>
    <property type="match status" value="1"/>
</dbReference>
<dbReference type="FunFam" id="3.30.54.20:FF:000001">
    <property type="entry name" value="Alanine--tRNA ligase"/>
    <property type="match status" value="1"/>
</dbReference>
<evidence type="ECO:0000256" key="4">
    <source>
        <dbReference type="ARBA" id="ARBA00022598"/>
    </source>
</evidence>
<dbReference type="Pfam" id="PF01411">
    <property type="entry name" value="tRNA-synt_2c"/>
    <property type="match status" value="1"/>
</dbReference>
<feature type="coiled-coil region" evidence="15">
    <location>
        <begin position="417"/>
        <end position="444"/>
    </location>
</feature>
<dbReference type="PANTHER" id="PTHR11777">
    <property type="entry name" value="ALANYL-TRNA SYNTHETASE"/>
    <property type="match status" value="1"/>
</dbReference>
<dbReference type="GO" id="GO:0140096">
    <property type="term" value="F:catalytic activity, acting on a protein"/>
    <property type="evidence" value="ECO:0007669"/>
    <property type="project" value="UniProtKB-ARBA"/>
</dbReference>
<dbReference type="GO" id="GO:0004813">
    <property type="term" value="F:alanine-tRNA ligase activity"/>
    <property type="evidence" value="ECO:0007669"/>
    <property type="project" value="UniProtKB-UniRule"/>
</dbReference>
<evidence type="ECO:0000256" key="3">
    <source>
        <dbReference type="ARBA" id="ARBA00022555"/>
    </source>
</evidence>
<dbReference type="CDD" id="cd00673">
    <property type="entry name" value="AlaRS_core"/>
    <property type="match status" value="1"/>
</dbReference>
<evidence type="ECO:0000256" key="5">
    <source>
        <dbReference type="ARBA" id="ARBA00022723"/>
    </source>
</evidence>
<organism evidence="17 18">
    <name type="scientific">Turicibacter bilis</name>
    <dbReference type="NCBI Taxonomy" id="2735723"/>
    <lineage>
        <taxon>Bacteria</taxon>
        <taxon>Bacillati</taxon>
        <taxon>Bacillota</taxon>
        <taxon>Erysipelotrichia</taxon>
        <taxon>Erysipelotrichales</taxon>
        <taxon>Turicibacteraceae</taxon>
        <taxon>Turicibacter</taxon>
    </lineage>
</organism>
<dbReference type="SMART" id="SM00863">
    <property type="entry name" value="tRNA_SAD"/>
    <property type="match status" value="1"/>
</dbReference>
<feature type="binding site" evidence="14">
    <location>
        <position position="561"/>
    </location>
    <ligand>
        <name>Zn(2+)</name>
        <dbReference type="ChEBI" id="CHEBI:29105"/>
    </ligand>
</feature>